<keyword evidence="1" id="KW-1133">Transmembrane helix</keyword>
<organism evidence="2 3">
    <name type="scientific">Nonomuraea cypriaca</name>
    <dbReference type="NCBI Taxonomy" id="1187855"/>
    <lineage>
        <taxon>Bacteria</taxon>
        <taxon>Bacillati</taxon>
        <taxon>Actinomycetota</taxon>
        <taxon>Actinomycetes</taxon>
        <taxon>Streptosporangiales</taxon>
        <taxon>Streptosporangiaceae</taxon>
        <taxon>Nonomuraea</taxon>
    </lineage>
</organism>
<feature type="transmembrane region" description="Helical" evidence="1">
    <location>
        <begin position="88"/>
        <end position="110"/>
    </location>
</feature>
<dbReference type="AlphaFoldDB" id="A0A931A9Z5"/>
<gene>
    <name evidence="2" type="ORF">ITP53_25410</name>
</gene>
<protein>
    <submittedName>
        <fullName evidence="2">Uncharacterized protein</fullName>
    </submittedName>
</protein>
<name>A0A931A9Z5_9ACTN</name>
<keyword evidence="1" id="KW-0812">Transmembrane</keyword>
<dbReference type="RefSeq" id="WP_195897952.1">
    <property type="nucleotide sequence ID" value="NZ_JADOGI010000080.1"/>
</dbReference>
<dbReference type="Proteomes" id="UP000605361">
    <property type="component" value="Unassembled WGS sequence"/>
</dbReference>
<keyword evidence="1" id="KW-0472">Membrane</keyword>
<sequence length="111" mass="12020">MARLRLGYSPFIPTFASFLLAALWGLSVFAGWALEAFCAGDEFALACSRRLDVFSTVSGWFAALAAGCTAAAWLLPRARHDARTFNRLIGVGMVFWIIAEGVLFLGGMLAR</sequence>
<evidence type="ECO:0000313" key="2">
    <source>
        <dbReference type="EMBL" id="MBF8189011.1"/>
    </source>
</evidence>
<proteinExistence type="predicted"/>
<reference evidence="2" key="1">
    <citation type="submission" date="2020-11" db="EMBL/GenBank/DDBJ databases">
        <title>Whole-genome analyses of Nonomuraea sp. K274.</title>
        <authorList>
            <person name="Veyisoglu A."/>
        </authorList>
    </citation>
    <scope>NUCLEOTIDE SEQUENCE</scope>
    <source>
        <strain evidence="2">K274</strain>
    </source>
</reference>
<evidence type="ECO:0000313" key="3">
    <source>
        <dbReference type="Proteomes" id="UP000605361"/>
    </source>
</evidence>
<comment type="caution">
    <text evidence="2">The sequence shown here is derived from an EMBL/GenBank/DDBJ whole genome shotgun (WGS) entry which is preliminary data.</text>
</comment>
<feature type="transmembrane region" description="Helical" evidence="1">
    <location>
        <begin position="12"/>
        <end position="33"/>
    </location>
</feature>
<evidence type="ECO:0000256" key="1">
    <source>
        <dbReference type="SAM" id="Phobius"/>
    </source>
</evidence>
<accession>A0A931A9Z5</accession>
<feature type="transmembrane region" description="Helical" evidence="1">
    <location>
        <begin position="53"/>
        <end position="76"/>
    </location>
</feature>
<keyword evidence="3" id="KW-1185">Reference proteome</keyword>
<dbReference type="EMBL" id="JADOGI010000080">
    <property type="protein sequence ID" value="MBF8189011.1"/>
    <property type="molecule type" value="Genomic_DNA"/>
</dbReference>